<dbReference type="AlphaFoldDB" id="A0A2P4Y0R2"/>
<protein>
    <submittedName>
        <fullName evidence="1">Uncharacterized protein</fullName>
    </submittedName>
</protein>
<comment type="caution">
    <text evidence="1">The sequence shown here is derived from an EMBL/GenBank/DDBJ whole genome shotgun (WGS) entry which is preliminary data.</text>
</comment>
<organism evidence="1 2">
    <name type="scientific">Phytophthora palmivora</name>
    <dbReference type="NCBI Taxonomy" id="4796"/>
    <lineage>
        <taxon>Eukaryota</taxon>
        <taxon>Sar</taxon>
        <taxon>Stramenopiles</taxon>
        <taxon>Oomycota</taxon>
        <taxon>Peronosporomycetes</taxon>
        <taxon>Peronosporales</taxon>
        <taxon>Peronosporaceae</taxon>
        <taxon>Phytophthora</taxon>
    </lineage>
</organism>
<evidence type="ECO:0000313" key="1">
    <source>
        <dbReference type="EMBL" id="POM71388.1"/>
    </source>
</evidence>
<dbReference type="EMBL" id="NCKW01006510">
    <property type="protein sequence ID" value="POM71388.1"/>
    <property type="molecule type" value="Genomic_DNA"/>
</dbReference>
<proteinExistence type="predicted"/>
<evidence type="ECO:0000313" key="2">
    <source>
        <dbReference type="Proteomes" id="UP000237271"/>
    </source>
</evidence>
<reference evidence="1 2" key="1">
    <citation type="journal article" date="2017" name="Genome Biol. Evol.">
        <title>Phytophthora megakarya and P. palmivora, closely related causal agents of cacao black pod rot, underwent increases in genome sizes and gene numbers by different mechanisms.</title>
        <authorList>
            <person name="Ali S.S."/>
            <person name="Shao J."/>
            <person name="Lary D.J."/>
            <person name="Kronmiller B."/>
            <person name="Shen D."/>
            <person name="Strem M.D."/>
            <person name="Amoako-Attah I."/>
            <person name="Akrofi A.Y."/>
            <person name="Begoude B.A."/>
            <person name="Ten Hoopen G.M."/>
            <person name="Coulibaly K."/>
            <person name="Kebe B.I."/>
            <person name="Melnick R.L."/>
            <person name="Guiltinan M.J."/>
            <person name="Tyler B.M."/>
            <person name="Meinhardt L.W."/>
            <person name="Bailey B.A."/>
        </authorList>
    </citation>
    <scope>NUCLEOTIDE SEQUENCE [LARGE SCALE GENOMIC DNA]</scope>
    <source>
        <strain evidence="2">sbr112.9</strain>
    </source>
</reference>
<keyword evidence="2" id="KW-1185">Reference proteome</keyword>
<sequence>MSKKFGMLLQDLPELGIFQNFVDHYTRTTLSRNDRVDDLRKRMHLVALYIDSSTMRSVLASGTRLSFDA</sequence>
<name>A0A2P4Y0R2_9STRA</name>
<accession>A0A2P4Y0R2</accession>
<dbReference type="Proteomes" id="UP000237271">
    <property type="component" value="Unassembled WGS sequence"/>
</dbReference>
<gene>
    <name evidence="1" type="ORF">PHPALM_12053</name>
</gene>